<keyword evidence="2" id="KW-1003">Cell membrane</keyword>
<keyword evidence="3 6" id="KW-0812">Transmembrane</keyword>
<feature type="transmembrane region" description="Helical" evidence="6">
    <location>
        <begin position="149"/>
        <end position="166"/>
    </location>
</feature>
<sequence length="542" mass="58689">MSIPFPFGKSSLFSLAEFVSRLLGLFFLAHFMESFGLDAGGVFRTALPLVILASAIGSVGLPTALTRWLAVDGTKTKLKAQQVWTISIATLSAMFLTLLTLNAVLRLSWIPVLGIGPVDSLLRFSVPLVLIMPIGGSLRGLMIGRGRNLWPAIAQAAGSIAQVAFVNPYTVHFVEYMNWNGGQAGIAIITGAETVGVLVLVFGMFADGFARRPNLKFRHRSSASQPFTATQTEQSFQVKGVFRELRTIFRLTATPTLQTLLETLGFGLELPMAEHLLTLQFGQAMAEQWMAEYAAVAIPLLHFPMFAADGLATALLPTLTAGRAAEGIKALGPSLQQVVRALFLLSIPSSIVLFVFAPVFSSWLDAPQAANLLRVMAPLALFAYAQSPLSSVVQAQGRSRAMLYAGFLGDVSRLSTLFISMTVWHLGVWGLVTAFAMGVSVESLVLYYFAWRLTPITIPWRSLLFATLAGVQVCTILILGNHASGMYNFMRDPFAWFTAALMVGAVFLILSHEIPPEALKPIPVFGASLNRLAKRVAGHERL</sequence>
<dbReference type="PANTHER" id="PTHR30250:SF11">
    <property type="entry name" value="O-ANTIGEN TRANSPORTER-RELATED"/>
    <property type="match status" value="1"/>
</dbReference>
<dbReference type="GO" id="GO:0015297">
    <property type="term" value="F:antiporter activity"/>
    <property type="evidence" value="ECO:0007669"/>
    <property type="project" value="InterPro"/>
</dbReference>
<accession>A0A0P9D2F2</accession>
<comment type="subcellular location">
    <subcellularLocation>
        <location evidence="1">Cell membrane</location>
        <topology evidence="1">Multi-pass membrane protein</topology>
    </subcellularLocation>
</comment>
<evidence type="ECO:0000256" key="4">
    <source>
        <dbReference type="ARBA" id="ARBA00022989"/>
    </source>
</evidence>
<keyword evidence="4 6" id="KW-1133">Transmembrane helix</keyword>
<feature type="transmembrane region" description="Helical" evidence="6">
    <location>
        <begin position="12"/>
        <end position="29"/>
    </location>
</feature>
<feature type="transmembrane region" description="Helical" evidence="6">
    <location>
        <begin position="124"/>
        <end position="142"/>
    </location>
</feature>
<feature type="transmembrane region" description="Helical" evidence="6">
    <location>
        <begin position="338"/>
        <end position="360"/>
    </location>
</feature>
<organism evidence="7 8">
    <name type="scientific">Alicyclobacillus ferrooxydans</name>
    <dbReference type="NCBI Taxonomy" id="471514"/>
    <lineage>
        <taxon>Bacteria</taxon>
        <taxon>Bacillati</taxon>
        <taxon>Bacillota</taxon>
        <taxon>Bacilli</taxon>
        <taxon>Bacillales</taxon>
        <taxon>Alicyclobacillaceae</taxon>
        <taxon>Alicyclobacillus</taxon>
    </lineage>
</organism>
<dbReference type="InterPro" id="IPR002528">
    <property type="entry name" value="MATE_fam"/>
</dbReference>
<evidence type="ECO:0000256" key="6">
    <source>
        <dbReference type="SAM" id="Phobius"/>
    </source>
</evidence>
<gene>
    <name evidence="7" type="ORF">AN477_11130</name>
</gene>
<dbReference type="PANTHER" id="PTHR30250">
    <property type="entry name" value="PST FAMILY PREDICTED COLANIC ACID TRANSPORTER"/>
    <property type="match status" value="1"/>
</dbReference>
<evidence type="ECO:0000256" key="5">
    <source>
        <dbReference type="ARBA" id="ARBA00023136"/>
    </source>
</evidence>
<feature type="transmembrane region" description="Helical" evidence="6">
    <location>
        <begin position="462"/>
        <end position="481"/>
    </location>
</feature>
<name>A0A0P9D2F2_9BACL</name>
<feature type="transmembrane region" description="Helical" evidence="6">
    <location>
        <begin position="426"/>
        <end position="450"/>
    </location>
</feature>
<dbReference type="Proteomes" id="UP000050482">
    <property type="component" value="Unassembled WGS sequence"/>
</dbReference>
<evidence type="ECO:0000256" key="2">
    <source>
        <dbReference type="ARBA" id="ARBA00022475"/>
    </source>
</evidence>
<evidence type="ECO:0000313" key="8">
    <source>
        <dbReference type="Proteomes" id="UP000050482"/>
    </source>
</evidence>
<dbReference type="InterPro" id="IPR050833">
    <property type="entry name" value="Poly_Biosynth_Transport"/>
</dbReference>
<feature type="transmembrane region" description="Helical" evidence="6">
    <location>
        <begin position="493"/>
        <end position="510"/>
    </location>
</feature>
<dbReference type="GO" id="GO:0005886">
    <property type="term" value="C:plasma membrane"/>
    <property type="evidence" value="ECO:0007669"/>
    <property type="project" value="UniProtKB-SubCell"/>
</dbReference>
<keyword evidence="8" id="KW-1185">Reference proteome</keyword>
<proteinExistence type="predicted"/>
<keyword evidence="5 6" id="KW-0472">Membrane</keyword>
<dbReference type="EMBL" id="LJCO01000046">
    <property type="protein sequence ID" value="KPV43705.1"/>
    <property type="molecule type" value="Genomic_DNA"/>
</dbReference>
<feature type="transmembrane region" description="Helical" evidence="6">
    <location>
        <begin position="186"/>
        <end position="210"/>
    </location>
</feature>
<evidence type="ECO:0000313" key="7">
    <source>
        <dbReference type="EMBL" id="KPV43705.1"/>
    </source>
</evidence>
<dbReference type="AlphaFoldDB" id="A0A0P9D2F2"/>
<comment type="caution">
    <text evidence="7">The sequence shown here is derived from an EMBL/GenBank/DDBJ whole genome shotgun (WGS) entry which is preliminary data.</text>
</comment>
<dbReference type="GO" id="GO:0042910">
    <property type="term" value="F:xenobiotic transmembrane transporter activity"/>
    <property type="evidence" value="ECO:0007669"/>
    <property type="project" value="InterPro"/>
</dbReference>
<dbReference type="OrthoDB" id="2374210at2"/>
<feature type="transmembrane region" description="Helical" evidence="6">
    <location>
        <begin position="83"/>
        <end position="104"/>
    </location>
</feature>
<dbReference type="Pfam" id="PF01554">
    <property type="entry name" value="MatE"/>
    <property type="match status" value="1"/>
</dbReference>
<dbReference type="STRING" id="471514.AN477_11130"/>
<dbReference type="PATRIC" id="fig|471514.4.peg.2032"/>
<evidence type="ECO:0008006" key="9">
    <source>
        <dbReference type="Google" id="ProtNLM"/>
    </source>
</evidence>
<evidence type="ECO:0000256" key="3">
    <source>
        <dbReference type="ARBA" id="ARBA00022692"/>
    </source>
</evidence>
<protein>
    <recommendedName>
        <fullName evidence="9">Polysaccharide biosynthesis protein C-terminal domain-containing protein</fullName>
    </recommendedName>
</protein>
<feature type="transmembrane region" description="Helical" evidence="6">
    <location>
        <begin position="49"/>
        <end position="71"/>
    </location>
</feature>
<dbReference type="RefSeq" id="WP_054969235.1">
    <property type="nucleotide sequence ID" value="NZ_LJCO01000046.1"/>
</dbReference>
<reference evidence="7 8" key="1">
    <citation type="submission" date="2015-09" db="EMBL/GenBank/DDBJ databases">
        <title>Draft genome sequence of Alicyclobacillus ferrooxydans DSM 22381.</title>
        <authorList>
            <person name="Hemp J."/>
        </authorList>
    </citation>
    <scope>NUCLEOTIDE SEQUENCE [LARGE SCALE GENOMIC DNA]</scope>
    <source>
        <strain evidence="7 8">TC-34</strain>
    </source>
</reference>
<evidence type="ECO:0000256" key="1">
    <source>
        <dbReference type="ARBA" id="ARBA00004651"/>
    </source>
</evidence>